<keyword evidence="2" id="KW-0812">Transmembrane</keyword>
<keyword evidence="4" id="KW-1185">Reference proteome</keyword>
<feature type="transmembrane region" description="Helical" evidence="2">
    <location>
        <begin position="352"/>
        <end position="369"/>
    </location>
</feature>
<feature type="transmembrane region" description="Helical" evidence="2">
    <location>
        <begin position="197"/>
        <end position="219"/>
    </location>
</feature>
<proteinExistence type="predicted"/>
<keyword evidence="2" id="KW-0472">Membrane</keyword>
<feature type="transmembrane region" description="Helical" evidence="2">
    <location>
        <begin position="298"/>
        <end position="316"/>
    </location>
</feature>
<comment type="caution">
    <text evidence="3">The sequence shown here is derived from an EMBL/GenBank/DDBJ whole genome shotgun (WGS) entry which is preliminary data.</text>
</comment>
<organism evidence="3 4">
    <name type="scientific">Nocardioides agariphilus</name>
    <dbReference type="NCBI Taxonomy" id="433664"/>
    <lineage>
        <taxon>Bacteria</taxon>
        <taxon>Bacillati</taxon>
        <taxon>Actinomycetota</taxon>
        <taxon>Actinomycetes</taxon>
        <taxon>Propionibacteriales</taxon>
        <taxon>Nocardioidaceae</taxon>
        <taxon>Nocardioides</taxon>
    </lineage>
</organism>
<feature type="transmembrane region" description="Helical" evidence="2">
    <location>
        <begin position="273"/>
        <end position="293"/>
    </location>
</feature>
<name>A0A930VK23_9ACTN</name>
<evidence type="ECO:0000256" key="2">
    <source>
        <dbReference type="SAM" id="Phobius"/>
    </source>
</evidence>
<feature type="transmembrane region" description="Helical" evidence="2">
    <location>
        <begin position="322"/>
        <end position="340"/>
    </location>
</feature>
<feature type="region of interest" description="Disordered" evidence="1">
    <location>
        <begin position="1"/>
        <end position="22"/>
    </location>
</feature>
<gene>
    <name evidence="3" type="ORF">ISU10_14625</name>
</gene>
<evidence type="ECO:0000313" key="4">
    <source>
        <dbReference type="Proteomes" id="UP000660668"/>
    </source>
</evidence>
<evidence type="ECO:0000256" key="1">
    <source>
        <dbReference type="SAM" id="MobiDB-lite"/>
    </source>
</evidence>
<feature type="transmembrane region" description="Helical" evidence="2">
    <location>
        <begin position="108"/>
        <end position="130"/>
    </location>
</feature>
<dbReference type="RefSeq" id="WP_194697144.1">
    <property type="nucleotide sequence ID" value="NZ_JADKPO010000019.1"/>
</dbReference>
<keyword evidence="2" id="KW-1133">Transmembrane helix</keyword>
<feature type="transmembrane region" description="Helical" evidence="2">
    <location>
        <begin position="231"/>
        <end position="253"/>
    </location>
</feature>
<evidence type="ECO:0000313" key="3">
    <source>
        <dbReference type="EMBL" id="MBF4768999.1"/>
    </source>
</evidence>
<accession>A0A930VK23</accession>
<dbReference type="EMBL" id="JADKPO010000019">
    <property type="protein sequence ID" value="MBF4768999.1"/>
    <property type="molecule type" value="Genomic_DNA"/>
</dbReference>
<protein>
    <submittedName>
        <fullName evidence="3">Uncharacterized protein</fullName>
    </submittedName>
</protein>
<feature type="transmembrane region" description="Helical" evidence="2">
    <location>
        <begin position="136"/>
        <end position="154"/>
    </location>
</feature>
<dbReference type="AlphaFoldDB" id="A0A930VK23"/>
<feature type="compositionally biased region" description="Polar residues" evidence="1">
    <location>
        <begin position="1"/>
        <end position="10"/>
    </location>
</feature>
<dbReference type="Proteomes" id="UP000660668">
    <property type="component" value="Unassembled WGS sequence"/>
</dbReference>
<sequence>MATETTTASLASDAEVPEPRKDSGPSILTVLRYVIPTLIVLGGFAVLTNHAKDPLANTDTYFHLRFGHEFLTGAWSLQHPGSVTTFGTADWVPTQWLPQVVMAQFEEWFGLAGVAWLSGLMYLALAYTIWSVARRYASPIAAAPVTVVAILAASPGLSMRPQVLSYLFILLTTAAWLDTRRDGKARWWLVPLAWVWAMTHGMWPVGIIIGLVALVGLALDRSVARRQWLRLAAIPLGSIVVSALTPVGPRLFAAVLEVNSRGQYFAEWQPPDFRTGNAICVLILLGVVVLRLARSTSVYAWTDLLLLGLAGGWALYTNRTVMVAAVMLVPFAAMAVQAALRDLLPVSRLERSAVLLGGLACLTVLALLVPRTADQPPDTYPEWLSALDEMPAGTVILNDWGQGGYFMWRWPELEFVMNGYGDIFTDNEIARNYQLDATNSGWLRTVEQTGAHYALLKPGSKLTYGLDELEDWQVLHRSADLVLLEAPEDWPNP</sequence>
<reference evidence="3" key="1">
    <citation type="submission" date="2020-11" db="EMBL/GenBank/DDBJ databases">
        <title>Nocardioides cynanchi sp. nov., isolated from soil of rhizosphere of Cynanchum wilfordii.</title>
        <authorList>
            <person name="Lee J.-S."/>
            <person name="Suh M.K."/>
            <person name="Kim J.-S."/>
        </authorList>
    </citation>
    <scope>NUCLEOTIDE SEQUENCE</scope>
    <source>
        <strain evidence="3">KCTC 19276</strain>
    </source>
</reference>
<feature type="transmembrane region" description="Helical" evidence="2">
    <location>
        <begin position="27"/>
        <end position="47"/>
    </location>
</feature>